<organism evidence="1 2">
    <name type="scientific">Plutella xylostella</name>
    <name type="common">Diamondback moth</name>
    <name type="synonym">Plutella maculipennis</name>
    <dbReference type="NCBI Taxonomy" id="51655"/>
    <lineage>
        <taxon>Eukaryota</taxon>
        <taxon>Metazoa</taxon>
        <taxon>Ecdysozoa</taxon>
        <taxon>Arthropoda</taxon>
        <taxon>Hexapoda</taxon>
        <taxon>Insecta</taxon>
        <taxon>Pterygota</taxon>
        <taxon>Neoptera</taxon>
        <taxon>Endopterygota</taxon>
        <taxon>Lepidoptera</taxon>
        <taxon>Glossata</taxon>
        <taxon>Ditrysia</taxon>
        <taxon>Yponomeutoidea</taxon>
        <taxon>Plutellidae</taxon>
        <taxon>Plutella</taxon>
    </lineage>
</organism>
<dbReference type="EMBL" id="CAJHNJ030000105">
    <property type="protein sequence ID" value="CAG9135505.1"/>
    <property type="molecule type" value="Genomic_DNA"/>
</dbReference>
<dbReference type="AlphaFoldDB" id="A0A8S4G306"/>
<name>A0A8S4G306_PLUXY</name>
<dbReference type="Proteomes" id="UP000653454">
    <property type="component" value="Unassembled WGS sequence"/>
</dbReference>
<reference evidence="1" key="1">
    <citation type="submission" date="2020-11" db="EMBL/GenBank/DDBJ databases">
        <authorList>
            <person name="Whiteford S."/>
        </authorList>
    </citation>
    <scope>NUCLEOTIDE SEQUENCE</scope>
</reference>
<protein>
    <submittedName>
        <fullName evidence="1">(diamondback moth) hypothetical protein</fullName>
    </submittedName>
</protein>
<feature type="non-terminal residue" evidence="1">
    <location>
        <position position="1"/>
    </location>
</feature>
<keyword evidence="2" id="KW-1185">Reference proteome</keyword>
<comment type="caution">
    <text evidence="1">The sequence shown here is derived from an EMBL/GenBank/DDBJ whole genome shotgun (WGS) entry which is preliminary data.</text>
</comment>
<evidence type="ECO:0000313" key="2">
    <source>
        <dbReference type="Proteomes" id="UP000653454"/>
    </source>
</evidence>
<gene>
    <name evidence="1" type="ORF">PLXY2_LOCUS13772</name>
</gene>
<sequence length="116" mass="13082">IILLIDIQPQRVNPQPQLRVLLVADLEVVDSVHLEVLSYLEVLHHGILAQHPAMLLPPVADALLPFLAGHLRRGEESGRVQRGRVVSVARLHGVRREKDRGLRRAVDLVRQDRVLN</sequence>
<evidence type="ECO:0000313" key="1">
    <source>
        <dbReference type="EMBL" id="CAG9135505.1"/>
    </source>
</evidence>
<proteinExistence type="predicted"/>
<feature type="non-terminal residue" evidence="1">
    <location>
        <position position="116"/>
    </location>
</feature>
<accession>A0A8S4G306</accession>